<organism evidence="10 11">
    <name type="scientific">Thermohalobacter berrensis</name>
    <dbReference type="NCBI Taxonomy" id="99594"/>
    <lineage>
        <taxon>Bacteria</taxon>
        <taxon>Bacillati</taxon>
        <taxon>Bacillota</taxon>
        <taxon>Tissierellia</taxon>
        <taxon>Tissierellales</taxon>
        <taxon>Thermohalobacteraceae</taxon>
        <taxon>Thermohalobacter</taxon>
    </lineage>
</organism>
<proteinExistence type="predicted"/>
<evidence type="ECO:0000259" key="9">
    <source>
        <dbReference type="PROSITE" id="PS50263"/>
    </source>
</evidence>
<keyword evidence="7" id="KW-0012">Acyltransferase</keyword>
<name>A0A419T4T8_9FIRM</name>
<accession>A0A419T4T8</accession>
<evidence type="ECO:0000313" key="11">
    <source>
        <dbReference type="Proteomes" id="UP000284177"/>
    </source>
</evidence>
<keyword evidence="4 8" id="KW-0812">Transmembrane</keyword>
<keyword evidence="6 8" id="KW-0472">Membrane</keyword>
<dbReference type="GO" id="GO:0042158">
    <property type="term" value="P:lipoprotein biosynthetic process"/>
    <property type="evidence" value="ECO:0007669"/>
    <property type="project" value="InterPro"/>
</dbReference>
<feature type="transmembrane region" description="Helical" evidence="8">
    <location>
        <begin position="470"/>
        <end position="487"/>
    </location>
</feature>
<dbReference type="InterPro" id="IPR003010">
    <property type="entry name" value="C-N_Hydrolase"/>
</dbReference>
<comment type="subcellular location">
    <subcellularLocation>
        <location evidence="1">Cell membrane</location>
        <topology evidence="1">Multi-pass membrane protein</topology>
    </subcellularLocation>
</comment>
<feature type="transmembrane region" description="Helical" evidence="8">
    <location>
        <begin position="76"/>
        <end position="95"/>
    </location>
</feature>
<evidence type="ECO:0000256" key="3">
    <source>
        <dbReference type="ARBA" id="ARBA00022679"/>
    </source>
</evidence>
<dbReference type="SUPFAM" id="SSF56317">
    <property type="entry name" value="Carbon-nitrogen hydrolase"/>
    <property type="match status" value="1"/>
</dbReference>
<evidence type="ECO:0000256" key="7">
    <source>
        <dbReference type="ARBA" id="ARBA00023315"/>
    </source>
</evidence>
<evidence type="ECO:0000313" key="10">
    <source>
        <dbReference type="EMBL" id="RKD32456.1"/>
    </source>
</evidence>
<keyword evidence="2" id="KW-1003">Cell membrane</keyword>
<dbReference type="GO" id="GO:0005886">
    <property type="term" value="C:plasma membrane"/>
    <property type="evidence" value="ECO:0007669"/>
    <property type="project" value="UniProtKB-SubCell"/>
</dbReference>
<feature type="transmembrane region" description="Helical" evidence="8">
    <location>
        <begin position="146"/>
        <end position="165"/>
    </location>
</feature>
<dbReference type="Gene3D" id="3.60.110.10">
    <property type="entry name" value="Carbon-nitrogen hydrolase"/>
    <property type="match status" value="1"/>
</dbReference>
<dbReference type="PANTHER" id="PTHR38686:SF1">
    <property type="entry name" value="APOLIPOPROTEIN N-ACYLTRANSFERASE"/>
    <property type="match status" value="1"/>
</dbReference>
<keyword evidence="5 8" id="KW-1133">Transmembrane helix</keyword>
<dbReference type="EMBL" id="MCIB01000011">
    <property type="protein sequence ID" value="RKD32456.1"/>
    <property type="molecule type" value="Genomic_DNA"/>
</dbReference>
<dbReference type="PANTHER" id="PTHR38686">
    <property type="entry name" value="APOLIPOPROTEIN N-ACYLTRANSFERASE"/>
    <property type="match status" value="1"/>
</dbReference>
<evidence type="ECO:0000256" key="2">
    <source>
        <dbReference type="ARBA" id="ARBA00022475"/>
    </source>
</evidence>
<keyword evidence="3" id="KW-0808">Transferase</keyword>
<gene>
    <name evidence="10" type="ORF">BET03_11120</name>
</gene>
<dbReference type="GO" id="GO:0016410">
    <property type="term" value="F:N-acyltransferase activity"/>
    <property type="evidence" value="ECO:0007669"/>
    <property type="project" value="InterPro"/>
</dbReference>
<dbReference type="AlphaFoldDB" id="A0A419T4T8"/>
<feature type="transmembrane region" description="Helical" evidence="8">
    <location>
        <begin position="51"/>
        <end position="70"/>
    </location>
</feature>
<evidence type="ECO:0000256" key="6">
    <source>
        <dbReference type="ARBA" id="ARBA00023136"/>
    </source>
</evidence>
<evidence type="ECO:0000256" key="1">
    <source>
        <dbReference type="ARBA" id="ARBA00004651"/>
    </source>
</evidence>
<dbReference type="InterPro" id="IPR004563">
    <property type="entry name" value="Apolipo_AcylTrfase"/>
</dbReference>
<dbReference type="PROSITE" id="PS50263">
    <property type="entry name" value="CN_HYDROLASE"/>
    <property type="match status" value="1"/>
</dbReference>
<dbReference type="Pfam" id="PF00795">
    <property type="entry name" value="CN_hydrolase"/>
    <property type="match status" value="1"/>
</dbReference>
<comment type="caution">
    <text evidence="10">The sequence shown here is derived from an EMBL/GenBank/DDBJ whole genome shotgun (WGS) entry which is preliminary data.</text>
</comment>
<feature type="domain" description="CN hydrolase" evidence="9">
    <location>
        <begin position="238"/>
        <end position="457"/>
    </location>
</feature>
<evidence type="ECO:0000256" key="4">
    <source>
        <dbReference type="ARBA" id="ARBA00022692"/>
    </source>
</evidence>
<keyword evidence="11" id="KW-1185">Reference proteome</keyword>
<evidence type="ECO:0000256" key="8">
    <source>
        <dbReference type="SAM" id="Phobius"/>
    </source>
</evidence>
<feature type="transmembrane region" description="Helical" evidence="8">
    <location>
        <begin position="107"/>
        <end position="126"/>
    </location>
</feature>
<feature type="transmembrane region" description="Helical" evidence="8">
    <location>
        <begin position="6"/>
        <end position="39"/>
    </location>
</feature>
<dbReference type="Proteomes" id="UP000284177">
    <property type="component" value="Unassembled WGS sequence"/>
</dbReference>
<dbReference type="RefSeq" id="WP_183108757.1">
    <property type="nucleotide sequence ID" value="NZ_MCIB01000011.1"/>
</dbReference>
<feature type="transmembrane region" description="Helical" evidence="8">
    <location>
        <begin position="185"/>
        <end position="205"/>
    </location>
</feature>
<evidence type="ECO:0000256" key="5">
    <source>
        <dbReference type="ARBA" id="ARBA00022989"/>
    </source>
</evidence>
<sequence length="495" mass="56847">MKNNKNLINLWLCLGGLLLIFFNGKWIISSVAWICWVFIVRYYRKEKGYKGVLLPLLFIIFSLFISHRGFVPIAGILKYIVLVGLGVSIYIPFLIDRYLYHRVHGFKATFILPLSGVSFKFLLLFFNPFGTWDYFAYTQINNQPLMQLVSVTGIWGISFLLYWFYSFVNWIWENEFNIKRVKNEVIIFISIFTIIILSGEMRISLFPPESKTVKVASISVSTEELINDNNIRNFFLGRKINLKNKKLIKEKFNDINNKLVRLTEREANTGAKIIFWHEGNGVIFKEDEERFIKKIGKIAQSNNSYIMASLLVFTPDKIKFENKVVLLDDDGNKAFTYLKSKPVPGEASQKGKGELKAVDTPYGKIGSTICFDMDFPSLIRQAGKKDIDIMLIPASDWKEIDPIHTQMSVFRAVENGFNLVRQTNRGLSLATDYQGNVISAMSFYSTEDKVLISHVPVKGVRTIYSKIGNLFPWICVIMFILLTILALKSNKEGIK</sequence>
<dbReference type="InterPro" id="IPR036526">
    <property type="entry name" value="C-N_Hydrolase_sf"/>
</dbReference>
<reference evidence="10 11" key="1">
    <citation type="submission" date="2016-08" db="EMBL/GenBank/DDBJ databases">
        <title>Novel Firmicutes and Novel Genomes.</title>
        <authorList>
            <person name="Poppleton D.I."/>
            <person name="Gribaldo S."/>
        </authorList>
    </citation>
    <scope>NUCLEOTIDE SEQUENCE [LARGE SCALE GENOMIC DNA]</scope>
    <source>
        <strain evidence="10 11">CTT3</strain>
    </source>
</reference>
<protein>
    <recommendedName>
        <fullName evidence="9">CN hydrolase domain-containing protein</fullName>
    </recommendedName>
</protein>